<accession>A0A2S7KMF9</accession>
<name>A0A2S7KMF9_9FLAO</name>
<dbReference type="AlphaFoldDB" id="A0A2S7KMF9"/>
<evidence type="ECO:0000256" key="1">
    <source>
        <dbReference type="ARBA" id="ARBA00022729"/>
    </source>
</evidence>
<feature type="domain" description="Secretion system C-terminal sorting" evidence="2">
    <location>
        <begin position="224"/>
        <end position="291"/>
    </location>
</feature>
<reference evidence="3 4" key="1">
    <citation type="submission" date="2016-11" db="EMBL/GenBank/DDBJ databases">
        <title>Trade-off between light-utilization and light-protection in marine flavobacteria.</title>
        <authorList>
            <person name="Kumagai Y."/>
        </authorList>
    </citation>
    <scope>NUCLEOTIDE SEQUENCE [LARGE SCALE GENOMIC DNA]</scope>
    <source>
        <strain evidence="3 4">NBRC 107741</strain>
    </source>
</reference>
<comment type="caution">
    <text evidence="3">The sequence shown here is derived from an EMBL/GenBank/DDBJ whole genome shotgun (WGS) entry which is preliminary data.</text>
</comment>
<dbReference type="EMBL" id="MQUB01000001">
    <property type="protein sequence ID" value="PQB03781.1"/>
    <property type="molecule type" value="Genomic_DNA"/>
</dbReference>
<evidence type="ECO:0000313" key="4">
    <source>
        <dbReference type="Proteomes" id="UP000239800"/>
    </source>
</evidence>
<proteinExistence type="predicted"/>
<dbReference type="NCBIfam" id="TIGR04183">
    <property type="entry name" value="Por_Secre_tail"/>
    <property type="match status" value="1"/>
</dbReference>
<organism evidence="3 4">
    <name type="scientific">Aureitalea marina</name>
    <dbReference type="NCBI Taxonomy" id="930804"/>
    <lineage>
        <taxon>Bacteria</taxon>
        <taxon>Pseudomonadati</taxon>
        <taxon>Bacteroidota</taxon>
        <taxon>Flavobacteriia</taxon>
        <taxon>Flavobacteriales</taxon>
        <taxon>Flavobacteriaceae</taxon>
        <taxon>Aureitalea</taxon>
    </lineage>
</organism>
<keyword evidence="1" id="KW-0732">Signal</keyword>
<protein>
    <recommendedName>
        <fullName evidence="2">Secretion system C-terminal sorting domain-containing protein</fullName>
    </recommendedName>
</protein>
<dbReference type="Pfam" id="PF18962">
    <property type="entry name" value="Por_Secre_tail"/>
    <property type="match status" value="1"/>
</dbReference>
<keyword evidence="4" id="KW-1185">Reference proteome</keyword>
<evidence type="ECO:0000313" key="3">
    <source>
        <dbReference type="EMBL" id="PQB03781.1"/>
    </source>
</evidence>
<dbReference type="Proteomes" id="UP000239800">
    <property type="component" value="Unassembled WGS sequence"/>
</dbReference>
<gene>
    <name evidence="3" type="ORF">BST85_01830</name>
</gene>
<evidence type="ECO:0000259" key="2">
    <source>
        <dbReference type="Pfam" id="PF18962"/>
    </source>
</evidence>
<dbReference type="InterPro" id="IPR026444">
    <property type="entry name" value="Secre_tail"/>
</dbReference>
<sequence>MIGALLVGSIGFAQQSLTTSTSTNQNQIDTANRGGGGDACTFDTTSFSTFENGWGIAAAFIVADDFNTGANDVTIQETLIHVISGTAGAGEDLVSVDFFVYEDAGGLPGTEISAEFGLVPTSQVDAGDAFGRDVWAVTIDHADIELTGPNTTYWIGVLAVASGADGFWEFQTTDILDNPVAGSGDGGATWETLSSDGDTQSVYAITADCTVLGNPEAFLEQISIFPNPATDILNVRTPASVEINNAVIYDVLGKASSVQVVNGQINVSNLSRGVYILNLDTNMGTLTEKIVKQ</sequence>